<keyword evidence="1 5" id="KW-0812">Transmembrane</keyword>
<dbReference type="CDD" id="cd06174">
    <property type="entry name" value="MFS"/>
    <property type="match status" value="1"/>
</dbReference>
<protein>
    <submittedName>
        <fullName evidence="6">MFS transporter</fullName>
    </submittedName>
</protein>
<dbReference type="GO" id="GO:0022857">
    <property type="term" value="F:transmembrane transporter activity"/>
    <property type="evidence" value="ECO:0007669"/>
    <property type="project" value="InterPro"/>
</dbReference>
<dbReference type="Pfam" id="PF07690">
    <property type="entry name" value="MFS_1"/>
    <property type="match status" value="1"/>
</dbReference>
<evidence type="ECO:0000313" key="6">
    <source>
        <dbReference type="EMBL" id="RZS75058.1"/>
    </source>
</evidence>
<evidence type="ECO:0000256" key="2">
    <source>
        <dbReference type="ARBA" id="ARBA00022989"/>
    </source>
</evidence>
<feature type="transmembrane region" description="Helical" evidence="5">
    <location>
        <begin position="368"/>
        <end position="386"/>
    </location>
</feature>
<proteinExistence type="predicted"/>
<dbReference type="PANTHER" id="PTHR23526:SF2">
    <property type="entry name" value="MAJOR FACILITATOR SUPERFAMILY (MFS) PROFILE DOMAIN-CONTAINING PROTEIN"/>
    <property type="match status" value="1"/>
</dbReference>
<feature type="region of interest" description="Disordered" evidence="4">
    <location>
        <begin position="492"/>
        <end position="512"/>
    </location>
</feature>
<reference evidence="6 7" key="1">
    <citation type="submission" date="2019-02" db="EMBL/GenBank/DDBJ databases">
        <title>Genomic Encyclopedia of Type Strains, Phase IV (KMG-IV): sequencing the most valuable type-strain genomes for metagenomic binning, comparative biology and taxonomic classification.</title>
        <authorList>
            <person name="Goeker M."/>
        </authorList>
    </citation>
    <scope>NUCLEOTIDE SEQUENCE [LARGE SCALE GENOMIC DNA]</scope>
    <source>
        <strain evidence="6 7">DSM 18116</strain>
    </source>
</reference>
<comment type="caution">
    <text evidence="6">The sequence shown here is derived from an EMBL/GenBank/DDBJ whole genome shotgun (WGS) entry which is preliminary data.</text>
</comment>
<dbReference type="Proteomes" id="UP000293874">
    <property type="component" value="Unassembled WGS sequence"/>
</dbReference>
<dbReference type="InterPro" id="IPR011701">
    <property type="entry name" value="MFS"/>
</dbReference>
<gene>
    <name evidence="6" type="ORF">EV199_0916</name>
</gene>
<feature type="transmembrane region" description="Helical" evidence="5">
    <location>
        <begin position="156"/>
        <end position="174"/>
    </location>
</feature>
<dbReference type="EMBL" id="SGXA01000001">
    <property type="protein sequence ID" value="RZS75058.1"/>
    <property type="molecule type" value="Genomic_DNA"/>
</dbReference>
<dbReference type="PANTHER" id="PTHR23526">
    <property type="entry name" value="INTEGRAL MEMBRANE TRANSPORT PROTEIN-RELATED"/>
    <property type="match status" value="1"/>
</dbReference>
<keyword evidence="7" id="KW-1185">Reference proteome</keyword>
<accession>A0A4Q7N3F9</accession>
<evidence type="ECO:0000256" key="1">
    <source>
        <dbReference type="ARBA" id="ARBA00022692"/>
    </source>
</evidence>
<feature type="transmembrane region" description="Helical" evidence="5">
    <location>
        <begin position="417"/>
        <end position="436"/>
    </location>
</feature>
<feature type="transmembrane region" description="Helical" evidence="5">
    <location>
        <begin position="186"/>
        <end position="204"/>
    </location>
</feature>
<feature type="transmembrane region" description="Helical" evidence="5">
    <location>
        <begin position="114"/>
        <end position="135"/>
    </location>
</feature>
<dbReference type="SUPFAM" id="SSF103473">
    <property type="entry name" value="MFS general substrate transporter"/>
    <property type="match status" value="1"/>
</dbReference>
<keyword evidence="2 5" id="KW-1133">Transmembrane helix</keyword>
<feature type="transmembrane region" description="Helical" evidence="5">
    <location>
        <begin position="326"/>
        <end position="347"/>
    </location>
</feature>
<dbReference type="InterPro" id="IPR052528">
    <property type="entry name" value="Sugar_transport-like"/>
</dbReference>
<feature type="transmembrane region" description="Helical" evidence="5">
    <location>
        <begin position="54"/>
        <end position="75"/>
    </location>
</feature>
<name>A0A4Q7N3F9_9BACT</name>
<evidence type="ECO:0000256" key="4">
    <source>
        <dbReference type="SAM" id="MobiDB-lite"/>
    </source>
</evidence>
<keyword evidence="3 5" id="KW-0472">Membrane</keyword>
<feature type="transmembrane region" description="Helical" evidence="5">
    <location>
        <begin position="21"/>
        <end position="48"/>
    </location>
</feature>
<dbReference type="InterPro" id="IPR036259">
    <property type="entry name" value="MFS_trans_sf"/>
</dbReference>
<dbReference type="AlphaFoldDB" id="A0A4Q7N3F9"/>
<evidence type="ECO:0000256" key="3">
    <source>
        <dbReference type="ARBA" id="ARBA00023136"/>
    </source>
</evidence>
<feature type="transmembrane region" description="Helical" evidence="5">
    <location>
        <begin position="87"/>
        <end position="108"/>
    </location>
</feature>
<dbReference type="Gene3D" id="1.20.1250.20">
    <property type="entry name" value="MFS general substrate transporter like domains"/>
    <property type="match status" value="2"/>
</dbReference>
<feature type="transmembrane region" description="Helical" evidence="5">
    <location>
        <begin position="298"/>
        <end position="320"/>
    </location>
</feature>
<feature type="transmembrane region" description="Helical" evidence="5">
    <location>
        <begin position="265"/>
        <end position="286"/>
    </location>
</feature>
<organism evidence="6 7">
    <name type="scientific">Pseudobacter ginsenosidimutans</name>
    <dbReference type="NCBI Taxonomy" id="661488"/>
    <lineage>
        <taxon>Bacteria</taxon>
        <taxon>Pseudomonadati</taxon>
        <taxon>Bacteroidota</taxon>
        <taxon>Chitinophagia</taxon>
        <taxon>Chitinophagales</taxon>
        <taxon>Chitinophagaceae</taxon>
        <taxon>Pseudobacter</taxon>
    </lineage>
</organism>
<sequence>MRLSPKETLTEQEIKTGLKYVIGDGLATEAMNTLTGGAFMVAFALLLGANNFEIGLLAALPTLVNVFQLISIWLVRRYNNRRAISVICSLLARTPLIMIGCLPLMGGVTTIEPVIFFLFFYYLFGSIAGPSWNAWMKDLVPESLLGSYFARRARNMQLLNVLLSLTLALSIDYVKDHFPQYELTTYAVMFISAGLAGVIGAIVLSKAPEPRSTLTNGNIFRLLAKPLKDANFRKLLMFNSAWIFAFNLATPFFNVFMMKTLGISLSYIIGLTILSQLASIFTVRMWGVFSDRYSNKTILAICAPLYILVLIGWCFVGIYSRFYVNLALLVLIFIASGIATAGINLSLTNIGLKLATRNESIVYLSAKNIVTSVFSSLAPLVGGLLADYFTSRKIVINIEYTGPKINKVLHLISLHEWNFLFLIGAVLAFISLEFLVRVKETGEVERDEVMRVMRSSIRNNLKDYFLIGQLIGWQEQLWGIFRRTLHPERYPEKKKNRKVNIPAENNDPPEQS</sequence>
<evidence type="ECO:0000256" key="5">
    <source>
        <dbReference type="SAM" id="Phobius"/>
    </source>
</evidence>
<feature type="transmembrane region" description="Helical" evidence="5">
    <location>
        <begin position="235"/>
        <end position="253"/>
    </location>
</feature>
<evidence type="ECO:0000313" key="7">
    <source>
        <dbReference type="Proteomes" id="UP000293874"/>
    </source>
</evidence>
<dbReference type="RefSeq" id="WP_130539467.1">
    <property type="nucleotide sequence ID" value="NZ_SGXA01000001.1"/>
</dbReference>